<reference evidence="2" key="4">
    <citation type="submission" date="2025-09" db="UniProtKB">
        <authorList>
            <consortium name="Ensembl"/>
        </authorList>
    </citation>
    <scope>IDENTIFICATION</scope>
    <source>
        <strain evidence="2">C57BL/6J</strain>
    </source>
</reference>
<name>A0A571BE58_MOUSE</name>
<protein>
    <submittedName>
        <fullName evidence="2">Calmodulin 2</fullName>
    </submittedName>
</protein>
<dbReference type="AlphaFoldDB" id="A0A571BE58"/>
<feature type="region of interest" description="Disordered" evidence="1">
    <location>
        <begin position="1"/>
        <end position="21"/>
    </location>
</feature>
<keyword evidence="3" id="KW-1185">Reference proteome</keyword>
<dbReference type="Bgee" id="ENSMUSG00000036438">
    <property type="expression patterns" value="Expressed in dorsal striatum and 294 other cell types or tissues"/>
</dbReference>
<dbReference type="Ensembl" id="ENSMUST00000238271.2">
    <property type="protein sequence ID" value="ENSMUSP00000158587.2"/>
    <property type="gene ID" value="ENSMUSG00000036438.15"/>
</dbReference>
<feature type="compositionally biased region" description="Basic residues" evidence="1">
    <location>
        <begin position="1"/>
        <end position="10"/>
    </location>
</feature>
<dbReference type="VEuPathDB" id="HostDB:ENSMUSG00000036438"/>
<evidence type="ECO:0000313" key="3">
    <source>
        <dbReference type="Proteomes" id="UP000000589"/>
    </source>
</evidence>
<reference evidence="2" key="3">
    <citation type="submission" date="2025-08" db="UniProtKB">
        <authorList>
            <consortium name="Ensembl"/>
        </authorList>
    </citation>
    <scope>IDENTIFICATION</scope>
    <source>
        <strain evidence="2">C57BL/6J</strain>
    </source>
</reference>
<dbReference type="Antibodypedia" id="53945">
    <property type="antibodies" value="71 antibodies from 14 providers"/>
</dbReference>
<dbReference type="Proteomes" id="UP000000589">
    <property type="component" value="Chromosome 17"/>
</dbReference>
<dbReference type="ExpressionAtlas" id="A0A571BE58">
    <property type="expression patterns" value="baseline and differential"/>
</dbReference>
<gene>
    <name evidence="2" type="primary">Calm2</name>
</gene>
<dbReference type="MGI" id="MGI:103250">
    <property type="gene designation" value="Calm2"/>
</dbReference>
<reference evidence="2 3" key="1">
    <citation type="journal article" date="2009" name="PLoS Biol.">
        <title>Lineage-specific biology revealed by a finished genome assembly of the mouse.</title>
        <authorList>
            <consortium name="Mouse Genome Sequencing Consortium"/>
            <person name="Church D.M."/>
            <person name="Goodstadt L."/>
            <person name="Hillier L.W."/>
            <person name="Zody M.C."/>
            <person name="Goldstein S."/>
            <person name="She X."/>
            <person name="Bult C.J."/>
            <person name="Agarwala R."/>
            <person name="Cherry J.L."/>
            <person name="DiCuccio M."/>
            <person name="Hlavina W."/>
            <person name="Kapustin Y."/>
            <person name="Meric P."/>
            <person name="Maglott D."/>
            <person name="Birtle Z."/>
            <person name="Marques A.C."/>
            <person name="Graves T."/>
            <person name="Zhou S."/>
            <person name="Teague B."/>
            <person name="Potamousis K."/>
            <person name="Churas C."/>
            <person name="Place M."/>
            <person name="Herschleb J."/>
            <person name="Runnheim R."/>
            <person name="Forrest D."/>
            <person name="Amos-Landgraf J."/>
            <person name="Schwartz D.C."/>
            <person name="Cheng Z."/>
            <person name="Lindblad-Toh K."/>
            <person name="Eichler E.E."/>
            <person name="Ponting C.P."/>
        </authorList>
    </citation>
    <scope>NUCLEOTIDE SEQUENCE [LARGE SCALE GENOMIC DNA]</scope>
    <source>
        <strain evidence="2 3">C57BL/6J</strain>
    </source>
</reference>
<sequence>MRSWGRRRRISPSGASESSGCLVASRKPVALAAWLTN</sequence>
<accession>A0A571BE58</accession>
<dbReference type="GeneTree" id="ENSGT00950000182980"/>
<organism evidence="2 3">
    <name type="scientific">Mus musculus</name>
    <name type="common">Mouse</name>
    <dbReference type="NCBI Taxonomy" id="10090"/>
    <lineage>
        <taxon>Eukaryota</taxon>
        <taxon>Metazoa</taxon>
        <taxon>Chordata</taxon>
        <taxon>Craniata</taxon>
        <taxon>Vertebrata</taxon>
        <taxon>Euteleostomi</taxon>
        <taxon>Mammalia</taxon>
        <taxon>Eutheria</taxon>
        <taxon>Euarchontoglires</taxon>
        <taxon>Glires</taxon>
        <taxon>Rodentia</taxon>
        <taxon>Myomorpha</taxon>
        <taxon>Muroidea</taxon>
        <taxon>Muridae</taxon>
        <taxon>Murinae</taxon>
        <taxon>Mus</taxon>
        <taxon>Mus</taxon>
    </lineage>
</organism>
<evidence type="ECO:0000256" key="1">
    <source>
        <dbReference type="SAM" id="MobiDB-lite"/>
    </source>
</evidence>
<proteinExistence type="predicted"/>
<evidence type="ECO:0000313" key="2">
    <source>
        <dbReference type="Ensembl" id="ENSMUSP00000158587.2"/>
    </source>
</evidence>
<reference evidence="2 3" key="2">
    <citation type="journal article" date="2011" name="PLoS Biol.">
        <title>Modernizing reference genome assemblies.</title>
        <authorList>
            <person name="Church D.M."/>
            <person name="Schneider V.A."/>
            <person name="Graves T."/>
            <person name="Auger K."/>
            <person name="Cunningham F."/>
            <person name="Bouk N."/>
            <person name="Chen H.C."/>
            <person name="Agarwala R."/>
            <person name="McLaren W.M."/>
            <person name="Ritchie G.R."/>
            <person name="Albracht D."/>
            <person name="Kremitzki M."/>
            <person name="Rock S."/>
            <person name="Kotkiewicz H."/>
            <person name="Kremitzki C."/>
            <person name="Wollam A."/>
            <person name="Trani L."/>
            <person name="Fulton L."/>
            <person name="Fulton R."/>
            <person name="Matthews L."/>
            <person name="Whitehead S."/>
            <person name="Chow W."/>
            <person name="Torrance J."/>
            <person name="Dunn M."/>
            <person name="Harden G."/>
            <person name="Threadgold G."/>
            <person name="Wood J."/>
            <person name="Collins J."/>
            <person name="Heath P."/>
            <person name="Griffiths G."/>
            <person name="Pelan S."/>
            <person name="Grafham D."/>
            <person name="Eichler E.E."/>
            <person name="Weinstock G."/>
            <person name="Mardis E.R."/>
            <person name="Wilson R.K."/>
            <person name="Howe K."/>
            <person name="Flicek P."/>
            <person name="Hubbard T."/>
        </authorList>
    </citation>
    <scope>NUCLEOTIDE SEQUENCE [LARGE SCALE GENOMIC DNA]</scope>
    <source>
        <strain evidence="2 3">C57BL/6J</strain>
    </source>
</reference>